<name>A0AAD2ABQ4_9LAMI</name>
<accession>A0AAD2ABQ4</accession>
<proteinExistence type="predicted"/>
<dbReference type="AlphaFoldDB" id="A0AAD2ABQ4"/>
<organism evidence="1 2">
    <name type="scientific">Fraxinus pennsylvanica</name>
    <dbReference type="NCBI Taxonomy" id="56036"/>
    <lineage>
        <taxon>Eukaryota</taxon>
        <taxon>Viridiplantae</taxon>
        <taxon>Streptophyta</taxon>
        <taxon>Embryophyta</taxon>
        <taxon>Tracheophyta</taxon>
        <taxon>Spermatophyta</taxon>
        <taxon>Magnoliopsida</taxon>
        <taxon>eudicotyledons</taxon>
        <taxon>Gunneridae</taxon>
        <taxon>Pentapetalae</taxon>
        <taxon>asterids</taxon>
        <taxon>lamiids</taxon>
        <taxon>Lamiales</taxon>
        <taxon>Oleaceae</taxon>
        <taxon>Oleeae</taxon>
        <taxon>Fraxinus</taxon>
    </lineage>
</organism>
<sequence>MTTILSPSWHPQHRPNHRVQLSFKKDSIHCSHRPWVVSLLEFSVLQRISPVCASNGTHPPALVVRVDGWRVKGRSLPFLIFVYMCTPSVAASNTPFKLPGPAFYKKSR</sequence>
<dbReference type="Proteomes" id="UP000834106">
    <property type="component" value="Chromosome 21"/>
</dbReference>
<gene>
    <name evidence="1" type="ORF">FPE_LOCUS32643</name>
</gene>
<reference evidence="1" key="1">
    <citation type="submission" date="2023-05" db="EMBL/GenBank/DDBJ databases">
        <authorList>
            <person name="Huff M."/>
        </authorList>
    </citation>
    <scope>NUCLEOTIDE SEQUENCE</scope>
</reference>
<evidence type="ECO:0000313" key="2">
    <source>
        <dbReference type="Proteomes" id="UP000834106"/>
    </source>
</evidence>
<keyword evidence="2" id="KW-1185">Reference proteome</keyword>
<evidence type="ECO:0000313" key="1">
    <source>
        <dbReference type="EMBL" id="CAI9785213.1"/>
    </source>
</evidence>
<protein>
    <submittedName>
        <fullName evidence="1">Uncharacterized protein</fullName>
    </submittedName>
</protein>
<dbReference type="EMBL" id="OU503056">
    <property type="protein sequence ID" value="CAI9785213.1"/>
    <property type="molecule type" value="Genomic_DNA"/>
</dbReference>